<organism evidence="3 4">
    <name type="scientific">Wenjunlia tyrosinilytica</name>
    <dbReference type="NCBI Taxonomy" id="1544741"/>
    <lineage>
        <taxon>Bacteria</taxon>
        <taxon>Bacillati</taxon>
        <taxon>Actinomycetota</taxon>
        <taxon>Actinomycetes</taxon>
        <taxon>Kitasatosporales</taxon>
        <taxon>Streptomycetaceae</taxon>
        <taxon>Wenjunlia</taxon>
    </lineage>
</organism>
<reference evidence="3" key="2">
    <citation type="submission" date="2020-09" db="EMBL/GenBank/DDBJ databases">
        <authorList>
            <person name="Sun Q."/>
            <person name="Zhou Y."/>
        </authorList>
    </citation>
    <scope>NUCLEOTIDE SEQUENCE</scope>
    <source>
        <strain evidence="3">CGMCC 4.7201</strain>
    </source>
</reference>
<dbReference type="Pfam" id="PF12642">
    <property type="entry name" value="TpcC"/>
    <property type="match status" value="1"/>
</dbReference>
<evidence type="ECO:0000313" key="4">
    <source>
        <dbReference type="Proteomes" id="UP000641932"/>
    </source>
</evidence>
<dbReference type="EMBL" id="BMMS01000036">
    <property type="protein sequence ID" value="GGO98084.1"/>
    <property type="molecule type" value="Genomic_DNA"/>
</dbReference>
<accession>A0A917ZXU6</accession>
<comment type="caution">
    <text evidence="3">The sequence shown here is derived from an EMBL/GenBank/DDBJ whole genome shotgun (WGS) entry which is preliminary data.</text>
</comment>
<keyword evidence="4" id="KW-1185">Reference proteome</keyword>
<evidence type="ECO:0000313" key="3">
    <source>
        <dbReference type="EMBL" id="GGO98084.1"/>
    </source>
</evidence>
<dbReference type="InterPro" id="IPR024735">
    <property type="entry name" value="TcpC"/>
</dbReference>
<feature type="transmembrane region" description="Helical" evidence="2">
    <location>
        <begin position="194"/>
        <end position="212"/>
    </location>
</feature>
<evidence type="ECO:0000256" key="1">
    <source>
        <dbReference type="SAM" id="MobiDB-lite"/>
    </source>
</evidence>
<reference evidence="3" key="1">
    <citation type="journal article" date="2014" name="Int. J. Syst. Evol. Microbiol.">
        <title>Complete genome sequence of Corynebacterium casei LMG S-19264T (=DSM 44701T), isolated from a smear-ripened cheese.</title>
        <authorList>
            <consortium name="US DOE Joint Genome Institute (JGI-PGF)"/>
            <person name="Walter F."/>
            <person name="Albersmeier A."/>
            <person name="Kalinowski J."/>
            <person name="Ruckert C."/>
        </authorList>
    </citation>
    <scope>NUCLEOTIDE SEQUENCE</scope>
    <source>
        <strain evidence="3">CGMCC 4.7201</strain>
    </source>
</reference>
<dbReference type="Proteomes" id="UP000641932">
    <property type="component" value="Unassembled WGS sequence"/>
</dbReference>
<dbReference type="AlphaFoldDB" id="A0A917ZXU6"/>
<name>A0A917ZXU6_9ACTN</name>
<feature type="compositionally biased region" description="Basic residues" evidence="1">
    <location>
        <begin position="69"/>
        <end position="78"/>
    </location>
</feature>
<evidence type="ECO:0000256" key="2">
    <source>
        <dbReference type="SAM" id="Phobius"/>
    </source>
</evidence>
<feature type="compositionally biased region" description="Polar residues" evidence="1">
    <location>
        <begin position="490"/>
        <end position="499"/>
    </location>
</feature>
<proteinExistence type="predicted"/>
<keyword evidence="2" id="KW-0812">Transmembrane</keyword>
<keyword evidence="2" id="KW-0472">Membrane</keyword>
<feature type="compositionally biased region" description="Low complexity" evidence="1">
    <location>
        <begin position="517"/>
        <end position="536"/>
    </location>
</feature>
<feature type="compositionally biased region" description="Low complexity" evidence="1">
    <location>
        <begin position="126"/>
        <end position="138"/>
    </location>
</feature>
<feature type="region of interest" description="Disordered" evidence="1">
    <location>
        <begin position="1"/>
        <end position="183"/>
    </location>
</feature>
<protein>
    <recommendedName>
        <fullName evidence="5">Conjugative transposon protein TcpC</fullName>
    </recommendedName>
</protein>
<sequence>MTTPPHGNNPPSPGPDDRRMAELDPVPGVDGPGRSEPPLYAPPQTGKLPQVERARPPQLRPLSEDMAARNRKSKGKKKSGSDGGGWFRNPFAKQGPGAVGPPPNPWVAASVSAAPPTPADTRRSLAPTPAGAPAAEQAGGEGSRKRKQKKAPKVQEPDAGWFRNPFAKPQTSAKVGRDQVSPAQMWSGPRRGILVRRVLGVIAVLLLFFLAVNIGKKVNKSDVDAMVAKKVKAAGVSFPRGAAVMWAAPLVKTFATYDEDFVQQRSQALAPYAVNGIDEQMGWNGSGKQTVLDMVMSNDVQVADSSHAVVSATVQVQDGSWRCLAVPLYMVKRGRSTAFGLTSAPVYQPCQGLTSPPQGNRNSAPNDTGLASTFKSELLPPFMAAWAQGDSENLARYLLPGVKSFGLGGAYTGSDDGGRPQIGDVYVPSAKAGDPDHRTVTFTVSLLGLDGKAVQQSTYQVEVQRRNGQWYFAGDPAAAVDQQGVGGDSVPQSKPTSGTGEMYSHTPAPLPPDPSKKPGGSASAQPSPSSSKTKGR</sequence>
<gene>
    <name evidence="3" type="ORF">GCM10012280_61390</name>
</gene>
<feature type="region of interest" description="Disordered" evidence="1">
    <location>
        <begin position="480"/>
        <end position="536"/>
    </location>
</feature>
<keyword evidence="2" id="KW-1133">Transmembrane helix</keyword>
<evidence type="ECO:0008006" key="5">
    <source>
        <dbReference type="Google" id="ProtNLM"/>
    </source>
</evidence>